<dbReference type="Gene3D" id="3.40.50.10490">
    <property type="entry name" value="Glucose-6-phosphate isomerase like protein, domain 1"/>
    <property type="match status" value="1"/>
</dbReference>
<keyword evidence="2" id="KW-0238">DNA-binding</keyword>
<dbReference type="InterPro" id="IPR046348">
    <property type="entry name" value="SIS_dom_sf"/>
</dbReference>
<dbReference type="EMBL" id="JADKNH010000009">
    <property type="protein sequence ID" value="MBF4694461.1"/>
    <property type="molecule type" value="Genomic_DNA"/>
</dbReference>
<dbReference type="Pfam" id="PF01418">
    <property type="entry name" value="HTH_6"/>
    <property type="match status" value="1"/>
</dbReference>
<keyword evidence="3" id="KW-0804">Transcription</keyword>
<dbReference type="InterPro" id="IPR036388">
    <property type="entry name" value="WH-like_DNA-bd_sf"/>
</dbReference>
<dbReference type="RefSeq" id="WP_194702696.1">
    <property type="nucleotide sequence ID" value="NZ_JADKNH010000009.1"/>
</dbReference>
<organism evidence="6 7">
    <name type="scientific">Fusibacter ferrireducens</name>
    <dbReference type="NCBI Taxonomy" id="2785058"/>
    <lineage>
        <taxon>Bacteria</taxon>
        <taxon>Bacillati</taxon>
        <taxon>Bacillota</taxon>
        <taxon>Clostridia</taxon>
        <taxon>Eubacteriales</taxon>
        <taxon>Eubacteriales Family XII. Incertae Sedis</taxon>
        <taxon>Fusibacter</taxon>
    </lineage>
</organism>
<dbReference type="Proteomes" id="UP000614200">
    <property type="component" value="Unassembled WGS sequence"/>
</dbReference>
<dbReference type="InterPro" id="IPR035472">
    <property type="entry name" value="RpiR-like_SIS"/>
</dbReference>
<dbReference type="PROSITE" id="PS51071">
    <property type="entry name" value="HTH_RPIR"/>
    <property type="match status" value="1"/>
</dbReference>
<accession>A0ABR9ZVU1</accession>
<evidence type="ECO:0000259" key="4">
    <source>
        <dbReference type="PROSITE" id="PS51071"/>
    </source>
</evidence>
<dbReference type="Gene3D" id="1.10.10.10">
    <property type="entry name" value="Winged helix-like DNA-binding domain superfamily/Winged helix DNA-binding domain"/>
    <property type="match status" value="1"/>
</dbReference>
<evidence type="ECO:0000313" key="7">
    <source>
        <dbReference type="Proteomes" id="UP000614200"/>
    </source>
</evidence>
<comment type="caution">
    <text evidence="6">The sequence shown here is derived from an EMBL/GenBank/DDBJ whole genome shotgun (WGS) entry which is preliminary data.</text>
</comment>
<sequence length="257" mass="29185">MNPIELLDQYRPKMTKSERLAADYIRDNPMKLVRFTLTDIAKFSGSSNAAIIRLCKKLGYDGFSEFKFSMSKYLLSNIPSAENGNTDSITEITNNYIKFISQIPNFINKIDIQNLADFIQNANYITLWGVNRTYLAANQLFNRLMRLGIPSNAISDIVQMSDYSDILKQGDLCILFSIAGKGSRLYPELLQRLKERGCTTVLITMSPNLKAISKNTDITIVLPYIGQAQTQNFYDDQAIFLIFIEILLCEVARLSQK</sequence>
<keyword evidence="1" id="KW-0805">Transcription regulation</keyword>
<dbReference type="InterPro" id="IPR047640">
    <property type="entry name" value="RpiR-like"/>
</dbReference>
<evidence type="ECO:0000313" key="6">
    <source>
        <dbReference type="EMBL" id="MBF4694461.1"/>
    </source>
</evidence>
<dbReference type="InterPro" id="IPR001347">
    <property type="entry name" value="SIS_dom"/>
</dbReference>
<proteinExistence type="predicted"/>
<feature type="domain" description="SIS" evidence="5">
    <location>
        <begin position="115"/>
        <end position="257"/>
    </location>
</feature>
<evidence type="ECO:0000256" key="1">
    <source>
        <dbReference type="ARBA" id="ARBA00023015"/>
    </source>
</evidence>
<protein>
    <submittedName>
        <fullName evidence="6">MurR/RpiR family transcriptional regulator</fullName>
    </submittedName>
</protein>
<dbReference type="SUPFAM" id="SSF53697">
    <property type="entry name" value="SIS domain"/>
    <property type="match status" value="1"/>
</dbReference>
<feature type="domain" description="HTH rpiR-type" evidence="4">
    <location>
        <begin position="1"/>
        <end position="77"/>
    </location>
</feature>
<dbReference type="InterPro" id="IPR009057">
    <property type="entry name" value="Homeodomain-like_sf"/>
</dbReference>
<evidence type="ECO:0000256" key="2">
    <source>
        <dbReference type="ARBA" id="ARBA00023125"/>
    </source>
</evidence>
<dbReference type="PANTHER" id="PTHR30514">
    <property type="entry name" value="GLUCOKINASE"/>
    <property type="match status" value="1"/>
</dbReference>
<dbReference type="Pfam" id="PF01380">
    <property type="entry name" value="SIS"/>
    <property type="match status" value="1"/>
</dbReference>
<reference evidence="6 7" key="1">
    <citation type="submission" date="2020-11" db="EMBL/GenBank/DDBJ databases">
        <title>Fusibacter basophilias sp. nov.</title>
        <authorList>
            <person name="Qiu D."/>
        </authorList>
    </citation>
    <scope>NUCLEOTIDE SEQUENCE [LARGE SCALE GENOMIC DNA]</scope>
    <source>
        <strain evidence="6 7">Q10-2</strain>
    </source>
</reference>
<name>A0ABR9ZVU1_9FIRM</name>
<keyword evidence="7" id="KW-1185">Reference proteome</keyword>
<dbReference type="InterPro" id="IPR000281">
    <property type="entry name" value="HTH_RpiR"/>
</dbReference>
<dbReference type="PANTHER" id="PTHR30514:SF21">
    <property type="entry name" value="RPIR-FAMILY TRANSCRIPTIONAL REGULATOR"/>
    <property type="match status" value="1"/>
</dbReference>
<dbReference type="CDD" id="cd05013">
    <property type="entry name" value="SIS_RpiR"/>
    <property type="match status" value="1"/>
</dbReference>
<gene>
    <name evidence="6" type="ORF">ISU02_15225</name>
</gene>
<evidence type="ECO:0000259" key="5">
    <source>
        <dbReference type="PROSITE" id="PS51464"/>
    </source>
</evidence>
<dbReference type="SUPFAM" id="SSF46689">
    <property type="entry name" value="Homeodomain-like"/>
    <property type="match status" value="1"/>
</dbReference>
<dbReference type="PROSITE" id="PS51464">
    <property type="entry name" value="SIS"/>
    <property type="match status" value="1"/>
</dbReference>
<evidence type="ECO:0000256" key="3">
    <source>
        <dbReference type="ARBA" id="ARBA00023163"/>
    </source>
</evidence>